<keyword evidence="2" id="KW-0433">Leucine-rich repeat</keyword>
<evidence type="ECO:0000259" key="7">
    <source>
        <dbReference type="Pfam" id="PF00931"/>
    </source>
</evidence>
<dbReference type="GO" id="GO:0002758">
    <property type="term" value="P:innate immune response-activating signaling pathway"/>
    <property type="evidence" value="ECO:0007669"/>
    <property type="project" value="UniProtKB-ARBA"/>
</dbReference>
<dbReference type="EMBL" id="CP144753">
    <property type="protein sequence ID" value="WVZ94834.1"/>
    <property type="molecule type" value="Genomic_DNA"/>
</dbReference>
<dbReference type="Pfam" id="PF18052">
    <property type="entry name" value="Rx_N"/>
    <property type="match status" value="1"/>
</dbReference>
<dbReference type="InterPro" id="IPR058922">
    <property type="entry name" value="WHD_DRP"/>
</dbReference>
<keyword evidence="12" id="KW-1185">Reference proteome</keyword>
<gene>
    <name evidence="11" type="ORF">U9M48_040677</name>
</gene>
<keyword evidence="4" id="KW-0547">Nucleotide-binding</keyword>
<evidence type="ECO:0000259" key="9">
    <source>
        <dbReference type="Pfam" id="PF23559"/>
    </source>
</evidence>
<dbReference type="AlphaFoldDB" id="A0AAQ3UNL7"/>
<dbReference type="SUPFAM" id="SSF52540">
    <property type="entry name" value="P-loop containing nucleoside triphosphate hydrolases"/>
    <property type="match status" value="1"/>
</dbReference>
<dbReference type="CDD" id="cd14798">
    <property type="entry name" value="RX-CC_like"/>
    <property type="match status" value="1"/>
</dbReference>
<dbReference type="PANTHER" id="PTHR23155:SF1028">
    <property type="entry name" value="OS08G0174800 PROTEIN"/>
    <property type="match status" value="1"/>
</dbReference>
<dbReference type="Pfam" id="PF23559">
    <property type="entry name" value="WHD_DRP"/>
    <property type="match status" value="1"/>
</dbReference>
<dbReference type="InterPro" id="IPR036388">
    <property type="entry name" value="WH-like_DNA-bd_sf"/>
</dbReference>
<dbReference type="GO" id="GO:0043531">
    <property type="term" value="F:ADP binding"/>
    <property type="evidence" value="ECO:0007669"/>
    <property type="project" value="InterPro"/>
</dbReference>
<evidence type="ECO:0000256" key="6">
    <source>
        <dbReference type="ARBA" id="ARBA00023054"/>
    </source>
</evidence>
<evidence type="ECO:0000256" key="5">
    <source>
        <dbReference type="ARBA" id="ARBA00022821"/>
    </source>
</evidence>
<keyword evidence="5" id="KW-0611">Plant defense</keyword>
<feature type="domain" description="Disease resistance N-terminal" evidence="8">
    <location>
        <begin position="1"/>
        <end position="76"/>
    </location>
</feature>
<evidence type="ECO:0000313" key="12">
    <source>
        <dbReference type="Proteomes" id="UP001341281"/>
    </source>
</evidence>
<dbReference type="Proteomes" id="UP001341281">
    <property type="component" value="Chromosome 09"/>
</dbReference>
<evidence type="ECO:0000256" key="2">
    <source>
        <dbReference type="ARBA" id="ARBA00022614"/>
    </source>
</evidence>
<dbReference type="Pfam" id="PF00931">
    <property type="entry name" value="NB-ARC"/>
    <property type="match status" value="1"/>
</dbReference>
<dbReference type="Gene3D" id="1.10.10.10">
    <property type="entry name" value="Winged helix-like DNA-binding domain superfamily/Winged helix DNA-binding domain"/>
    <property type="match status" value="1"/>
</dbReference>
<organism evidence="11 12">
    <name type="scientific">Paspalum notatum var. saurae</name>
    <dbReference type="NCBI Taxonomy" id="547442"/>
    <lineage>
        <taxon>Eukaryota</taxon>
        <taxon>Viridiplantae</taxon>
        <taxon>Streptophyta</taxon>
        <taxon>Embryophyta</taxon>
        <taxon>Tracheophyta</taxon>
        <taxon>Spermatophyta</taxon>
        <taxon>Magnoliopsida</taxon>
        <taxon>Liliopsida</taxon>
        <taxon>Poales</taxon>
        <taxon>Poaceae</taxon>
        <taxon>PACMAD clade</taxon>
        <taxon>Panicoideae</taxon>
        <taxon>Andropogonodae</taxon>
        <taxon>Paspaleae</taxon>
        <taxon>Paspalinae</taxon>
        <taxon>Paspalum</taxon>
    </lineage>
</organism>
<feature type="domain" description="Disease resistance protein winged helix" evidence="9">
    <location>
        <begin position="385"/>
        <end position="454"/>
    </location>
</feature>
<comment type="similarity">
    <text evidence="1">Belongs to the disease resistance NB-LRR family.</text>
</comment>
<evidence type="ECO:0000256" key="3">
    <source>
        <dbReference type="ARBA" id="ARBA00022737"/>
    </source>
</evidence>
<dbReference type="InterPro" id="IPR002182">
    <property type="entry name" value="NB-ARC"/>
</dbReference>
<dbReference type="FunFam" id="1.10.10.10:FF:000322">
    <property type="entry name" value="Probable disease resistance protein At1g63360"/>
    <property type="match status" value="1"/>
</dbReference>
<dbReference type="PANTHER" id="PTHR23155">
    <property type="entry name" value="DISEASE RESISTANCE PROTEIN RP"/>
    <property type="match status" value="1"/>
</dbReference>
<evidence type="ECO:0000256" key="1">
    <source>
        <dbReference type="ARBA" id="ARBA00008894"/>
    </source>
</evidence>
<dbReference type="InterPro" id="IPR044974">
    <property type="entry name" value="Disease_R_plants"/>
</dbReference>
<dbReference type="InterPro" id="IPR041118">
    <property type="entry name" value="Rx_N"/>
</dbReference>
<dbReference type="GO" id="GO:0042742">
    <property type="term" value="P:defense response to bacterium"/>
    <property type="evidence" value="ECO:0007669"/>
    <property type="project" value="UniProtKB-ARBA"/>
</dbReference>
<dbReference type="SUPFAM" id="SSF52058">
    <property type="entry name" value="L domain-like"/>
    <property type="match status" value="1"/>
</dbReference>
<evidence type="ECO:0000259" key="10">
    <source>
        <dbReference type="Pfam" id="PF23598"/>
    </source>
</evidence>
<dbReference type="InterPro" id="IPR038005">
    <property type="entry name" value="RX-like_CC"/>
</dbReference>
<dbReference type="InterPro" id="IPR027417">
    <property type="entry name" value="P-loop_NTPase"/>
</dbReference>
<keyword evidence="6" id="KW-0175">Coiled coil</keyword>
<reference evidence="11 12" key="1">
    <citation type="submission" date="2024-02" db="EMBL/GenBank/DDBJ databases">
        <title>High-quality chromosome-scale genome assembly of Pensacola bahiagrass (Paspalum notatum Flugge var. saurae).</title>
        <authorList>
            <person name="Vega J.M."/>
            <person name="Podio M."/>
            <person name="Orjuela J."/>
            <person name="Siena L.A."/>
            <person name="Pessino S.C."/>
            <person name="Combes M.C."/>
            <person name="Mariac C."/>
            <person name="Albertini E."/>
            <person name="Pupilli F."/>
            <person name="Ortiz J.P.A."/>
            <person name="Leblanc O."/>
        </authorList>
    </citation>
    <scope>NUCLEOTIDE SEQUENCE [LARGE SCALE GENOMIC DNA]</scope>
    <source>
        <strain evidence="11">R1</strain>
        <tissue evidence="11">Leaf</tissue>
    </source>
</reference>
<proteinExistence type="inferred from homology"/>
<dbReference type="InterPro" id="IPR032675">
    <property type="entry name" value="LRR_dom_sf"/>
</dbReference>
<evidence type="ECO:0000256" key="4">
    <source>
        <dbReference type="ARBA" id="ARBA00022741"/>
    </source>
</evidence>
<dbReference type="FunFam" id="3.40.50.300:FF:001091">
    <property type="entry name" value="Probable disease resistance protein At1g61300"/>
    <property type="match status" value="1"/>
</dbReference>
<dbReference type="Gene3D" id="3.80.10.10">
    <property type="entry name" value="Ribonuclease Inhibitor"/>
    <property type="match status" value="1"/>
</dbReference>
<dbReference type="InterPro" id="IPR055414">
    <property type="entry name" value="LRR_R13L4/SHOC2-like"/>
</dbReference>
<dbReference type="PRINTS" id="PR00364">
    <property type="entry name" value="DISEASERSIST"/>
</dbReference>
<accession>A0AAQ3UNL7</accession>
<dbReference type="GO" id="GO:0009626">
    <property type="term" value="P:plant-type hypersensitive response"/>
    <property type="evidence" value="ECO:0007669"/>
    <property type="project" value="UniProtKB-ARBA"/>
</dbReference>
<dbReference type="Gene3D" id="3.40.50.300">
    <property type="entry name" value="P-loop containing nucleotide triphosphate hydrolases"/>
    <property type="match status" value="1"/>
</dbReference>
<dbReference type="Gene3D" id="1.20.5.4130">
    <property type="match status" value="1"/>
</dbReference>
<keyword evidence="3" id="KW-0677">Repeat</keyword>
<evidence type="ECO:0000259" key="8">
    <source>
        <dbReference type="Pfam" id="PF18052"/>
    </source>
</evidence>
<evidence type="ECO:0000313" key="11">
    <source>
        <dbReference type="EMBL" id="WVZ94834.1"/>
    </source>
</evidence>
<protein>
    <submittedName>
        <fullName evidence="11">Uncharacterized protein</fullName>
    </submittedName>
</protein>
<feature type="domain" description="Disease resistance R13L4/SHOC-2-like LRR" evidence="10">
    <location>
        <begin position="455"/>
        <end position="635"/>
    </location>
</feature>
<feature type="domain" description="NB-ARC" evidence="7">
    <location>
        <begin position="135"/>
        <end position="297"/>
    </location>
</feature>
<dbReference type="Gene3D" id="1.10.8.430">
    <property type="entry name" value="Helical domain of apoptotic protease-activating factors"/>
    <property type="match status" value="1"/>
</dbReference>
<dbReference type="InterPro" id="IPR042197">
    <property type="entry name" value="Apaf_helical"/>
</dbReference>
<sequence>MESLLSKLTKLLEEEYGKLRGVSKQIKFLRDELSAMSAALQMLADAEQLNPLMRDWRDKLRKLAYDIEDCIDSFMAGGPTYWDFGAKRAVEISERHKRYNFADLPSSSSTAPGVDPRLPALYEEIDRLVGIGGPKKHIIQLLAMETNRHIVISIVGCGGLGKTTLANQVYHTTKSQFDCAAFVSVSRTPDIRKILRDIAKEVGDIDITLDDDERQLVNKLRKYLQEKRYFVVIDDVWDAEAWTFIKLALPNNDHSRMVTTTRSVTVAKCSSSKDRYVYEMEPLSFTDSKRLFFRRAFGSENSCYPHLKDVPDIILRKCGGLPLAVITISSMLTNKHEKTEWDRVESAIGSALAEKPEAEKMVSILSLSYFDMPHHLRTCLLYLSVFPEDYRIEKQCLINRWISEGFVQEEQGQNAYDRGEHYFYNLINRSLIQPVDIEYDDQAEACRVHDIILDYIKCKAAEESFVTSLDAADHVHTSSEYKGYPFSLDSWHPGAPYSLQKLCMQGYHIYKVPNWMGSHRNLRVLELLVMFVRPEDVEILGEISSLLFLTLCTAGGSNGRIVVHGNNRFRSLKYFFLSFFACGTAIEFEATSMPKLEHLKLVFPAHNVECLNGAPNMGIQHLSGLSKVDIKIGNDLYDGTLGYVNAAVGALPNSPTIRVKRSNAGCVHFKSECLADRSIVDSF</sequence>
<dbReference type="Pfam" id="PF23598">
    <property type="entry name" value="LRR_14"/>
    <property type="match status" value="1"/>
</dbReference>
<name>A0AAQ3UNL7_PASNO</name>